<protein>
    <submittedName>
        <fullName evidence="2">Uncharacterized protein</fullName>
    </submittedName>
</protein>
<accession>A0A8H8DFP4</accession>
<feature type="non-terminal residue" evidence="2">
    <location>
        <position position="217"/>
    </location>
</feature>
<feature type="non-terminal residue" evidence="2">
    <location>
        <position position="1"/>
    </location>
</feature>
<feature type="compositionally biased region" description="Basic and acidic residues" evidence="1">
    <location>
        <begin position="12"/>
        <end position="33"/>
    </location>
</feature>
<feature type="region of interest" description="Disordered" evidence="1">
    <location>
        <begin position="1"/>
        <end position="33"/>
    </location>
</feature>
<evidence type="ECO:0000313" key="2">
    <source>
        <dbReference type="EMBL" id="KAG5456471.1"/>
    </source>
</evidence>
<sequence length="217" mass="23937">TENHPGGQNDKQPARAEVNAKRKPRLEPAESRTMRFYVGDEAGAKQSDESVAETKVEVWGAVDKKREVQFLKLVTPTGTERRKVVGVDNRACAEHYRPAAPGCGLVECVDAKDGSRISEIRQQDVDGSASKFVGLEVDQDGNVITCTSTGMFTFYPFLARAEGPTPALPIRRFDTKQTDLVRMRAWFPSNGEADGARKRVFATGGKEKEMCVWDLDA</sequence>
<dbReference type="AlphaFoldDB" id="A0A8H8DFP4"/>
<dbReference type="Proteomes" id="UP000673691">
    <property type="component" value="Unassembled WGS sequence"/>
</dbReference>
<comment type="caution">
    <text evidence="2">The sequence shown here is derived from an EMBL/GenBank/DDBJ whole genome shotgun (WGS) entry which is preliminary data.</text>
</comment>
<reference evidence="2 3" key="1">
    <citation type="journal article" name="Sci. Rep.">
        <title>Genome-scale phylogenetic analyses confirm Olpidium as the closest living zoosporic fungus to the non-flagellated, terrestrial fungi.</title>
        <authorList>
            <person name="Chang Y."/>
            <person name="Rochon D."/>
            <person name="Sekimoto S."/>
            <person name="Wang Y."/>
            <person name="Chovatia M."/>
            <person name="Sandor L."/>
            <person name="Salamov A."/>
            <person name="Grigoriev I.V."/>
            <person name="Stajich J.E."/>
            <person name="Spatafora J.W."/>
        </authorList>
    </citation>
    <scope>NUCLEOTIDE SEQUENCE [LARGE SCALE GENOMIC DNA]</scope>
    <source>
        <strain evidence="2">S191</strain>
    </source>
</reference>
<dbReference type="OrthoDB" id="18388at2759"/>
<evidence type="ECO:0000256" key="1">
    <source>
        <dbReference type="SAM" id="MobiDB-lite"/>
    </source>
</evidence>
<gene>
    <name evidence="2" type="ORF">BJ554DRAFT_3787</name>
</gene>
<proteinExistence type="predicted"/>
<organism evidence="2 3">
    <name type="scientific">Olpidium bornovanus</name>
    <dbReference type="NCBI Taxonomy" id="278681"/>
    <lineage>
        <taxon>Eukaryota</taxon>
        <taxon>Fungi</taxon>
        <taxon>Fungi incertae sedis</taxon>
        <taxon>Olpidiomycota</taxon>
        <taxon>Olpidiomycotina</taxon>
        <taxon>Olpidiomycetes</taxon>
        <taxon>Olpidiales</taxon>
        <taxon>Olpidiaceae</taxon>
        <taxon>Olpidium</taxon>
    </lineage>
</organism>
<evidence type="ECO:0000313" key="3">
    <source>
        <dbReference type="Proteomes" id="UP000673691"/>
    </source>
</evidence>
<name>A0A8H8DFP4_9FUNG</name>
<keyword evidence="3" id="KW-1185">Reference proteome</keyword>
<dbReference type="EMBL" id="JAEFCI010011694">
    <property type="protein sequence ID" value="KAG5456471.1"/>
    <property type="molecule type" value="Genomic_DNA"/>
</dbReference>